<name>A0A9W6BB52_9CHLO</name>
<comment type="caution">
    <text evidence="5">The sequence shown here is derived from an EMBL/GenBank/DDBJ whole genome shotgun (WGS) entry which is preliminary data.</text>
</comment>
<dbReference type="InterPro" id="IPR001680">
    <property type="entry name" value="WD40_rpt"/>
</dbReference>
<keyword evidence="6" id="KW-1185">Reference proteome</keyword>
<dbReference type="InterPro" id="IPR019775">
    <property type="entry name" value="WD40_repeat_CS"/>
</dbReference>
<keyword evidence="2" id="KW-0677">Repeat</keyword>
<feature type="region of interest" description="Disordered" evidence="4">
    <location>
        <begin position="188"/>
        <end position="286"/>
    </location>
</feature>
<evidence type="ECO:0000256" key="3">
    <source>
        <dbReference type="PROSITE-ProRule" id="PRU00221"/>
    </source>
</evidence>
<dbReference type="InterPro" id="IPR015943">
    <property type="entry name" value="WD40/YVTN_repeat-like_dom_sf"/>
</dbReference>
<dbReference type="Pfam" id="PF00400">
    <property type="entry name" value="WD40"/>
    <property type="match status" value="2"/>
</dbReference>
<evidence type="ECO:0000313" key="5">
    <source>
        <dbReference type="EMBL" id="GLC48321.1"/>
    </source>
</evidence>
<accession>A0A9W6BB52</accession>
<dbReference type="EMBL" id="BRXU01000001">
    <property type="protein sequence ID" value="GLC48321.1"/>
    <property type="molecule type" value="Genomic_DNA"/>
</dbReference>
<dbReference type="PANTHER" id="PTHR19854:SF1">
    <property type="entry name" value="GUANINE NUCLEOTIDE-BINDING PROTEIN SUBUNIT BETA-LIKE PROTEIN 1"/>
    <property type="match status" value="1"/>
</dbReference>
<dbReference type="PROSITE" id="PS50082">
    <property type="entry name" value="WD_REPEATS_2"/>
    <property type="match status" value="1"/>
</dbReference>
<dbReference type="InterPro" id="IPR036322">
    <property type="entry name" value="WD40_repeat_dom_sf"/>
</dbReference>
<dbReference type="PANTHER" id="PTHR19854">
    <property type="entry name" value="TRANSDUCIN BETA-LIKE 3"/>
    <property type="match status" value="1"/>
</dbReference>
<dbReference type="SUPFAM" id="SSF50978">
    <property type="entry name" value="WD40 repeat-like"/>
    <property type="match status" value="1"/>
</dbReference>
<dbReference type="Proteomes" id="UP001165080">
    <property type="component" value="Unassembled WGS sequence"/>
</dbReference>
<dbReference type="PROSITE" id="PS00678">
    <property type="entry name" value="WD_REPEATS_1"/>
    <property type="match status" value="1"/>
</dbReference>
<dbReference type="AlphaFoldDB" id="A0A9W6BB52"/>
<feature type="repeat" description="WD" evidence="3">
    <location>
        <begin position="10"/>
        <end position="50"/>
    </location>
</feature>
<sequence length="486" mass="50038">MASVDPAHVLRGHASDVQSLAFLSEEHLYAGDSNGEVRLWDLNSCRTELAARLHDANAGILQLACLPAHGILVSQGRDGCVKLWAVGRTGALDRSQPLCETRTESFNFCRCAIWAPGAAAPPAVPGASASTSPAAEGGLRGLLVACAASDPTDVAVWRPAEGRTAGVLLRQGGASETKHGMCMSLAFLAPQTSPPAPPPRQHPQPREAQTPGCGAAGSPPQAAAAASDQRGAEPVPVVPPGAATSQTCDAAAAEDDTLGRRSRSCKAAGEPGDSGASCSGSGSAGGGTATDPWFVVAGYEDGVVALWDVRNPRRPLGSLRMHGEPVMCVDVRARGRAPGRSREAERRRRHGGPEAAAATGEGLGQARDDGGSGGDMSTAGAPTGGTASYDLVSGSADDQISCCVVRPAEARPLVLERHLRLREAGTADVRIRGDGKLFACGCWDGRVRLFSLRRREHLAVLKVGIVYRSDAPGKGTGAGETSPDKR</sequence>
<feature type="compositionally biased region" description="Low complexity" evidence="4">
    <location>
        <begin position="216"/>
        <end position="251"/>
    </location>
</feature>
<dbReference type="SMART" id="SM00320">
    <property type="entry name" value="WD40"/>
    <property type="match status" value="5"/>
</dbReference>
<dbReference type="Gene3D" id="2.130.10.10">
    <property type="entry name" value="YVTN repeat-like/Quinoprotein amine dehydrogenase"/>
    <property type="match status" value="3"/>
</dbReference>
<gene>
    <name evidence="5" type="primary">PLEST000872</name>
    <name evidence="5" type="ORF">PLESTB_000083400</name>
</gene>
<evidence type="ECO:0000256" key="4">
    <source>
        <dbReference type="SAM" id="MobiDB-lite"/>
    </source>
</evidence>
<dbReference type="PROSITE" id="PS50294">
    <property type="entry name" value="WD_REPEATS_REGION"/>
    <property type="match status" value="1"/>
</dbReference>
<evidence type="ECO:0000313" key="6">
    <source>
        <dbReference type="Proteomes" id="UP001165080"/>
    </source>
</evidence>
<feature type="region of interest" description="Disordered" evidence="4">
    <location>
        <begin position="334"/>
        <end position="382"/>
    </location>
</feature>
<reference evidence="5 6" key="1">
    <citation type="journal article" date="2023" name="Commun. Biol.">
        <title>Reorganization of the ancestral sex-determining regions during the evolution of trioecy in Pleodorina starrii.</title>
        <authorList>
            <person name="Takahashi K."/>
            <person name="Suzuki S."/>
            <person name="Kawai-Toyooka H."/>
            <person name="Yamamoto K."/>
            <person name="Hamaji T."/>
            <person name="Ootsuki R."/>
            <person name="Yamaguchi H."/>
            <person name="Kawachi M."/>
            <person name="Higashiyama T."/>
            <person name="Nozaki H."/>
        </authorList>
    </citation>
    <scope>NUCLEOTIDE SEQUENCE [LARGE SCALE GENOMIC DNA]</scope>
    <source>
        <strain evidence="5 6">NIES-4479</strain>
    </source>
</reference>
<evidence type="ECO:0000256" key="2">
    <source>
        <dbReference type="ARBA" id="ARBA00022737"/>
    </source>
</evidence>
<protein>
    <submittedName>
        <fullName evidence="5">Uncharacterized protein</fullName>
    </submittedName>
</protein>
<proteinExistence type="predicted"/>
<feature type="compositionally biased region" description="Pro residues" evidence="4">
    <location>
        <begin position="192"/>
        <end position="202"/>
    </location>
</feature>
<evidence type="ECO:0000256" key="1">
    <source>
        <dbReference type="ARBA" id="ARBA00022574"/>
    </source>
</evidence>
<organism evidence="5 6">
    <name type="scientific">Pleodorina starrii</name>
    <dbReference type="NCBI Taxonomy" id="330485"/>
    <lineage>
        <taxon>Eukaryota</taxon>
        <taxon>Viridiplantae</taxon>
        <taxon>Chlorophyta</taxon>
        <taxon>core chlorophytes</taxon>
        <taxon>Chlorophyceae</taxon>
        <taxon>CS clade</taxon>
        <taxon>Chlamydomonadales</taxon>
        <taxon>Volvocaceae</taxon>
        <taxon>Pleodorina</taxon>
    </lineage>
</organism>
<keyword evidence="1 3" id="KW-0853">WD repeat</keyword>